<organism evidence="4 5">
    <name type="scientific">Brachionus plicatilis</name>
    <name type="common">Marine rotifer</name>
    <name type="synonym">Brachionus muelleri</name>
    <dbReference type="NCBI Taxonomy" id="10195"/>
    <lineage>
        <taxon>Eukaryota</taxon>
        <taxon>Metazoa</taxon>
        <taxon>Spiralia</taxon>
        <taxon>Gnathifera</taxon>
        <taxon>Rotifera</taxon>
        <taxon>Eurotatoria</taxon>
        <taxon>Monogononta</taxon>
        <taxon>Pseudotrocha</taxon>
        <taxon>Ploima</taxon>
        <taxon>Brachionidae</taxon>
        <taxon>Brachionus</taxon>
    </lineage>
</organism>
<dbReference type="SUPFAM" id="SSF57302">
    <property type="entry name" value="Snake toxin-like"/>
    <property type="match status" value="1"/>
</dbReference>
<gene>
    <name evidence="4" type="ORF">BpHYR1_012988</name>
</gene>
<keyword evidence="3" id="KW-1133">Transmembrane helix</keyword>
<dbReference type="Gene3D" id="2.10.60.10">
    <property type="entry name" value="CD59"/>
    <property type="match status" value="1"/>
</dbReference>
<dbReference type="AlphaFoldDB" id="A0A3M7QVL2"/>
<keyword evidence="3" id="KW-0812">Transmembrane</keyword>
<evidence type="ECO:0000256" key="1">
    <source>
        <dbReference type="ARBA" id="ARBA00022729"/>
    </source>
</evidence>
<keyword evidence="5" id="KW-1185">Reference proteome</keyword>
<keyword evidence="2" id="KW-1015">Disulfide bond</keyword>
<accession>A0A3M7QVL2</accession>
<protein>
    <submittedName>
        <fullName evidence="4">Prostate stem cell antigen-like</fullName>
    </submittedName>
</protein>
<keyword evidence="3" id="KW-0472">Membrane</keyword>
<dbReference type="PANTHER" id="PTHR10036">
    <property type="entry name" value="CD59 GLYCOPROTEIN"/>
    <property type="match status" value="1"/>
</dbReference>
<proteinExistence type="predicted"/>
<feature type="transmembrane region" description="Helical" evidence="3">
    <location>
        <begin position="103"/>
        <end position="127"/>
    </location>
</feature>
<dbReference type="EMBL" id="REGN01004998">
    <property type="protein sequence ID" value="RNA15269.1"/>
    <property type="molecule type" value="Genomic_DNA"/>
</dbReference>
<dbReference type="CDD" id="cd23599">
    <property type="entry name" value="TFP_LU_ECD_Cold"/>
    <property type="match status" value="1"/>
</dbReference>
<dbReference type="OrthoDB" id="6278121at2759"/>
<sequence length="201" mass="23214">MVNATVFALECYVCNEQEENNDKCSKTVKQCNETEDTCLTYIFWTSPQEMTPRGERRHYLTKACATADYCQKMLYAFTPVCTRNWYDDWSCVECCKGDRCNKYVFLGATSLSHSIIVTLASSLIAVFGFKIKINGILNALHVIVYFEIFFFKNIKFQINLVIVNCQGVKQLTQTFVLQYFNDSLALIAFFQQDLEGLYLLF</sequence>
<dbReference type="PANTHER" id="PTHR10036:SF3">
    <property type="entry name" value="PROTEIN SLEEPLESS-RELATED"/>
    <property type="match status" value="1"/>
</dbReference>
<name>A0A3M7QVL2_BRAPC</name>
<evidence type="ECO:0000256" key="2">
    <source>
        <dbReference type="ARBA" id="ARBA00023157"/>
    </source>
</evidence>
<reference evidence="4 5" key="1">
    <citation type="journal article" date="2018" name="Sci. Rep.">
        <title>Genomic signatures of local adaptation to the degree of environmental predictability in rotifers.</title>
        <authorList>
            <person name="Franch-Gras L."/>
            <person name="Hahn C."/>
            <person name="Garcia-Roger E.M."/>
            <person name="Carmona M.J."/>
            <person name="Serra M."/>
            <person name="Gomez A."/>
        </authorList>
    </citation>
    <scope>NUCLEOTIDE SEQUENCE [LARGE SCALE GENOMIC DNA]</scope>
    <source>
        <strain evidence="4">HYR1</strain>
    </source>
</reference>
<dbReference type="STRING" id="10195.A0A3M7QVL2"/>
<comment type="caution">
    <text evidence="4">The sequence shown here is derived from an EMBL/GenBank/DDBJ whole genome shotgun (WGS) entry which is preliminary data.</text>
</comment>
<dbReference type="InterPro" id="IPR045860">
    <property type="entry name" value="Snake_toxin-like_sf"/>
</dbReference>
<dbReference type="Proteomes" id="UP000276133">
    <property type="component" value="Unassembled WGS sequence"/>
</dbReference>
<keyword evidence="1" id="KW-0732">Signal</keyword>
<evidence type="ECO:0000256" key="3">
    <source>
        <dbReference type="SAM" id="Phobius"/>
    </source>
</evidence>
<evidence type="ECO:0000313" key="5">
    <source>
        <dbReference type="Proteomes" id="UP000276133"/>
    </source>
</evidence>
<evidence type="ECO:0000313" key="4">
    <source>
        <dbReference type="EMBL" id="RNA15269.1"/>
    </source>
</evidence>